<dbReference type="Ensembl" id="ENSCCRT00000159735.1">
    <property type="protein sequence ID" value="ENSCCRP00000117197.1"/>
    <property type="gene ID" value="ENSCCRG00000001860.2"/>
</dbReference>
<dbReference type="GO" id="GO:0016706">
    <property type="term" value="F:2-oxoglutarate-dependent dioxygenase activity"/>
    <property type="evidence" value="ECO:0007669"/>
    <property type="project" value="TreeGrafter"/>
</dbReference>
<dbReference type="PANTHER" id="PTHR12480">
    <property type="entry name" value="ARGININE DEMETHYLASE AND LYSYL-HYDROXYLASE JMJD"/>
    <property type="match status" value="1"/>
</dbReference>
<reference evidence="5" key="1">
    <citation type="submission" date="2025-08" db="UniProtKB">
        <authorList>
            <consortium name="Ensembl"/>
        </authorList>
    </citation>
    <scope>IDENTIFICATION</scope>
</reference>
<dbReference type="GO" id="GO:0005737">
    <property type="term" value="C:cytoplasm"/>
    <property type="evidence" value="ECO:0007669"/>
    <property type="project" value="TreeGrafter"/>
</dbReference>
<sequence>MDRETFHNCCSLVEMPRQIHQQHCSSHFIQYIEREIAYSKFFKNYLIPNQPCMFSKKFTEDWNCRKKWVTADGKPNLQRLLQEFDESPVPVANCSAKEYNSNPKQIMPFKEFIQYWREYIQNGHSSPRGCLYLKDWHMQRTPFHADVFRSYSWSANICGRKKWLLYPPGQEEFLRDCHGNLAYDVTAPVLQDKGLYPQFEEACQPLEIIQEAGEIIFVPSGWHHQVYNLEDTISINHNWLNGCNLDIMWQFLQEELSSVQREIGEWRDTMDSWHQHCQVIMKSCTGIDYGEFASFLKTIANNRMSFLNSCPRNADNIQDHLAESLFALGPQHVAFDLQRVLHIFESMLSNEDFKRLEPSALSFKPEELLQEIREAVRTIV</sequence>
<dbReference type="PANTHER" id="PTHR12480:SF6">
    <property type="entry name" value="2-OXOGLUTARATE AND IRON-DEPENDENT OXYGENASE JMJD4"/>
    <property type="match status" value="1"/>
</dbReference>
<accession>A0A9J7YB11</accession>
<reference evidence="5" key="2">
    <citation type="submission" date="2025-09" db="UniProtKB">
        <authorList>
            <consortium name="Ensembl"/>
        </authorList>
    </citation>
    <scope>IDENTIFICATION</scope>
</reference>
<dbReference type="InterPro" id="IPR003347">
    <property type="entry name" value="JmjC_dom"/>
</dbReference>
<evidence type="ECO:0000313" key="5">
    <source>
        <dbReference type="Ensembl" id="ENSCCRP00000117197.1"/>
    </source>
</evidence>
<name>A0A9J7YB11_CYPCA</name>
<dbReference type="AlphaFoldDB" id="A0A9J7YB11"/>
<dbReference type="Gene3D" id="2.60.120.650">
    <property type="entry name" value="Cupin"/>
    <property type="match status" value="2"/>
</dbReference>
<evidence type="ECO:0000256" key="1">
    <source>
        <dbReference type="ARBA" id="ARBA00038068"/>
    </source>
</evidence>
<dbReference type="InterPro" id="IPR041667">
    <property type="entry name" value="Cupin_8"/>
</dbReference>
<dbReference type="SMART" id="SM00558">
    <property type="entry name" value="JmjC"/>
    <property type="match status" value="1"/>
</dbReference>
<dbReference type="GO" id="GO:0045905">
    <property type="term" value="P:positive regulation of translational termination"/>
    <property type="evidence" value="ECO:0007669"/>
    <property type="project" value="TreeGrafter"/>
</dbReference>
<feature type="domain" description="JmjC" evidence="4">
    <location>
        <begin position="76"/>
        <end position="256"/>
    </location>
</feature>
<dbReference type="SUPFAM" id="SSF51197">
    <property type="entry name" value="Clavaminate synthase-like"/>
    <property type="match status" value="1"/>
</dbReference>
<evidence type="ECO:0000256" key="2">
    <source>
        <dbReference type="ARBA" id="ARBA00047762"/>
    </source>
</evidence>
<dbReference type="GO" id="GO:0043565">
    <property type="term" value="F:sequence-specific DNA binding"/>
    <property type="evidence" value="ECO:0007669"/>
    <property type="project" value="TreeGrafter"/>
</dbReference>
<dbReference type="GeneTree" id="ENSGT00940000159380"/>
<dbReference type="Proteomes" id="UP001108240">
    <property type="component" value="Unplaced"/>
</dbReference>
<dbReference type="GO" id="GO:0005634">
    <property type="term" value="C:nucleus"/>
    <property type="evidence" value="ECO:0007669"/>
    <property type="project" value="TreeGrafter"/>
</dbReference>
<dbReference type="PROSITE" id="PS51184">
    <property type="entry name" value="JMJC"/>
    <property type="match status" value="1"/>
</dbReference>
<keyword evidence="6" id="KW-1185">Reference proteome</keyword>
<protein>
    <recommendedName>
        <fullName evidence="3">Jumonji domain-containing protein 4</fullName>
    </recommendedName>
</protein>
<comment type="catalytic activity">
    <reaction evidence="2">
        <text>L-lysyl-[protein] + 2-oxoglutarate + O2 = 4-hydroxy-L-lysyl-[protein] + succinate + CO2</text>
        <dbReference type="Rhea" id="RHEA:57156"/>
        <dbReference type="Rhea" id="RHEA-COMP:9752"/>
        <dbReference type="Rhea" id="RHEA-COMP:15084"/>
        <dbReference type="ChEBI" id="CHEBI:15379"/>
        <dbReference type="ChEBI" id="CHEBI:16526"/>
        <dbReference type="ChEBI" id="CHEBI:16810"/>
        <dbReference type="ChEBI" id="CHEBI:29969"/>
        <dbReference type="ChEBI" id="CHEBI:30031"/>
        <dbReference type="ChEBI" id="CHEBI:141495"/>
    </reaction>
</comment>
<proteinExistence type="inferred from homology"/>
<dbReference type="Pfam" id="PF13621">
    <property type="entry name" value="Cupin_8"/>
    <property type="match status" value="1"/>
</dbReference>
<dbReference type="InterPro" id="IPR050910">
    <property type="entry name" value="JMJD6_ArgDemeth/LysHydrox"/>
</dbReference>
<comment type="similarity">
    <text evidence="1">Belongs to the JMJD6 family.</text>
</comment>
<evidence type="ECO:0000313" key="6">
    <source>
        <dbReference type="Proteomes" id="UP001108240"/>
    </source>
</evidence>
<evidence type="ECO:0000256" key="3">
    <source>
        <dbReference type="ARBA" id="ARBA00082904"/>
    </source>
</evidence>
<evidence type="ECO:0000259" key="4">
    <source>
        <dbReference type="PROSITE" id="PS51184"/>
    </source>
</evidence>
<organism evidence="5 6">
    <name type="scientific">Cyprinus carpio carpio</name>
    <dbReference type="NCBI Taxonomy" id="630221"/>
    <lineage>
        <taxon>Eukaryota</taxon>
        <taxon>Metazoa</taxon>
        <taxon>Chordata</taxon>
        <taxon>Craniata</taxon>
        <taxon>Vertebrata</taxon>
        <taxon>Euteleostomi</taxon>
        <taxon>Actinopterygii</taxon>
        <taxon>Neopterygii</taxon>
        <taxon>Teleostei</taxon>
        <taxon>Ostariophysi</taxon>
        <taxon>Cypriniformes</taxon>
        <taxon>Cyprinidae</taxon>
        <taxon>Cyprininae</taxon>
        <taxon>Cyprinus</taxon>
    </lineage>
</organism>